<dbReference type="AlphaFoldDB" id="A0A9X3XNP2"/>
<protein>
    <submittedName>
        <fullName evidence="2">S-4TM family putative pore-forming effector</fullName>
    </submittedName>
</protein>
<dbReference type="Pfam" id="PF18159">
    <property type="entry name" value="S_4TM"/>
    <property type="match status" value="1"/>
</dbReference>
<dbReference type="InterPro" id="IPR049920">
    <property type="entry name" value="IK1_05631-like"/>
</dbReference>
<keyword evidence="1" id="KW-0472">Membrane</keyword>
<feature type="transmembrane region" description="Helical" evidence="1">
    <location>
        <begin position="202"/>
        <end position="219"/>
    </location>
</feature>
<evidence type="ECO:0000256" key="1">
    <source>
        <dbReference type="SAM" id="Phobius"/>
    </source>
</evidence>
<dbReference type="RefSeq" id="WP_272471043.1">
    <property type="nucleotide sequence ID" value="NZ_JAMRYU010000186.1"/>
</dbReference>
<evidence type="ECO:0000313" key="3">
    <source>
        <dbReference type="Proteomes" id="UP001141183"/>
    </source>
</evidence>
<feature type="transmembrane region" description="Helical" evidence="1">
    <location>
        <begin position="179"/>
        <end position="196"/>
    </location>
</feature>
<name>A0A9X3XNP2_9CLOT</name>
<proteinExistence type="predicted"/>
<gene>
    <name evidence="2" type="ORF">NE398_22300</name>
</gene>
<keyword evidence="1" id="KW-1133">Transmembrane helix</keyword>
<feature type="transmembrane region" description="Helical" evidence="1">
    <location>
        <begin position="54"/>
        <end position="72"/>
    </location>
</feature>
<geneLocation type="plasmid" evidence="2">
    <name>p2</name>
</geneLocation>
<evidence type="ECO:0000313" key="2">
    <source>
        <dbReference type="EMBL" id="MDC4242845.1"/>
    </source>
</evidence>
<accession>A0A9X3XNP2</accession>
<reference evidence="2" key="1">
    <citation type="submission" date="2022-05" db="EMBL/GenBank/DDBJ databases">
        <title>Draft genome sequence of Clostridium tertium strain CP3 isolated from Peru.</title>
        <authorList>
            <person name="Hurtado R."/>
            <person name="Lima L."/>
            <person name="Sousa T."/>
            <person name="Jaiswal A.K."/>
            <person name="Tiwari S."/>
            <person name="Maturrano L."/>
            <person name="Brenig B."/>
            <person name="Azevedo V."/>
        </authorList>
    </citation>
    <scope>NUCLEOTIDE SEQUENCE</scope>
    <source>
        <strain evidence="2">CP3</strain>
        <plasmid evidence="2">p2</plasmid>
    </source>
</reference>
<organism evidence="2 3">
    <name type="scientific">Clostridium tertium</name>
    <dbReference type="NCBI Taxonomy" id="1559"/>
    <lineage>
        <taxon>Bacteria</taxon>
        <taxon>Bacillati</taxon>
        <taxon>Bacillota</taxon>
        <taxon>Clostridia</taxon>
        <taxon>Eubacteriales</taxon>
        <taxon>Clostridiaceae</taxon>
        <taxon>Clostridium</taxon>
    </lineage>
</organism>
<keyword evidence="1" id="KW-0812">Transmembrane</keyword>
<dbReference type="EMBL" id="JAMRYU010000186">
    <property type="protein sequence ID" value="MDC4242845.1"/>
    <property type="molecule type" value="Genomic_DNA"/>
</dbReference>
<feature type="transmembrane region" description="Helical" evidence="1">
    <location>
        <begin position="30"/>
        <end position="48"/>
    </location>
</feature>
<dbReference type="Proteomes" id="UP001141183">
    <property type="component" value="Unassembled WGS sequence"/>
</dbReference>
<sequence length="290" mass="33990">MNNIATSQNKEENLLLLYSQKILYDKSKNTKYFTVLLSVFNFLLGIISSSILEYKTICLIFIFLIMCFSKYLQNNSNKFNDLAASTQELIDRRLFNFEVESRHLGNHTISELISVANDLKEKYPKKYLINISHTGTDTPNGVKDWYTNIAPSLSINEAILKCQKQNIYWDECLIKYYRNILKVLCFFIAIILLFFYWNQSVFNLILGIISSFSILEIIIKEFSLSSKYISNSIAIDSIISTLYNSDFIDTKNIKDLQSRIFARRKSEFNVPSFIHKLNRIKLHYKYNRDN</sequence>
<keyword evidence="3" id="KW-1185">Reference proteome</keyword>
<comment type="caution">
    <text evidence="2">The sequence shown here is derived from an EMBL/GenBank/DDBJ whole genome shotgun (WGS) entry which is preliminary data.</text>
</comment>
<keyword evidence="2" id="KW-0614">Plasmid</keyword>